<accession>A0ABS4TD35</accession>
<proteinExistence type="predicted"/>
<sequence length="254" mass="25735">MDTARTARGARLRRILSRAGLVLGGAVAGTAAAWLLSMSTASADELTPAQPDLVKPVADALGDTGQVGNFVGTVLPEPPAPPAPLEEFGQQVKGAVEQVTAGLNLPARTELGEPTAPAKLRLLSIGDDDVAPIVQPLAASPQLTPVAPAVTERAAAHGSGRALVTESPMQVQGEKDQELPALPRLPLPMPLTPPTVPAGACSSCGNGGGNDDFGIPVAHTWPSLASEFATSHALRLISQHVAPAAGEQPGVTPD</sequence>
<organism evidence="1 2">
    <name type="scientific">Kibdelosporangium banguiense</name>
    <dbReference type="NCBI Taxonomy" id="1365924"/>
    <lineage>
        <taxon>Bacteria</taxon>
        <taxon>Bacillati</taxon>
        <taxon>Actinomycetota</taxon>
        <taxon>Actinomycetes</taxon>
        <taxon>Pseudonocardiales</taxon>
        <taxon>Pseudonocardiaceae</taxon>
        <taxon>Kibdelosporangium</taxon>
    </lineage>
</organism>
<evidence type="ECO:0000313" key="1">
    <source>
        <dbReference type="EMBL" id="MBP2321879.1"/>
    </source>
</evidence>
<comment type="caution">
    <text evidence="1">The sequence shown here is derived from an EMBL/GenBank/DDBJ whole genome shotgun (WGS) entry which is preliminary data.</text>
</comment>
<dbReference type="EMBL" id="JAGINW010000001">
    <property type="protein sequence ID" value="MBP2321879.1"/>
    <property type="molecule type" value="Genomic_DNA"/>
</dbReference>
<evidence type="ECO:0000313" key="2">
    <source>
        <dbReference type="Proteomes" id="UP001519332"/>
    </source>
</evidence>
<gene>
    <name evidence="1" type="ORF">JOF56_002264</name>
</gene>
<protein>
    <submittedName>
        <fullName evidence="1">Uncharacterized protein</fullName>
    </submittedName>
</protein>
<keyword evidence="2" id="KW-1185">Reference proteome</keyword>
<reference evidence="1 2" key="1">
    <citation type="submission" date="2021-03" db="EMBL/GenBank/DDBJ databases">
        <title>Sequencing the genomes of 1000 actinobacteria strains.</title>
        <authorList>
            <person name="Klenk H.-P."/>
        </authorList>
    </citation>
    <scope>NUCLEOTIDE SEQUENCE [LARGE SCALE GENOMIC DNA]</scope>
    <source>
        <strain evidence="1 2">DSM 46670</strain>
    </source>
</reference>
<dbReference type="RefSeq" id="WP_209637020.1">
    <property type="nucleotide sequence ID" value="NZ_JAGINW010000001.1"/>
</dbReference>
<name>A0ABS4TD35_9PSEU</name>
<dbReference type="Proteomes" id="UP001519332">
    <property type="component" value="Unassembled WGS sequence"/>
</dbReference>